<evidence type="ECO:0000256" key="1">
    <source>
        <dbReference type="SAM" id="Phobius"/>
    </source>
</evidence>
<sequence length="95" mass="10115">MTSQDSIITVAPPTTQAFIGKFPSRAGKWALGFGIAGFVLSLIPLGVLITIPAIVLGTRTLRRKGLRKAHAIVALSFSAAGWILATALFMSFYPR</sequence>
<comment type="caution">
    <text evidence="2">The sequence shown here is derived from an EMBL/GenBank/DDBJ whole genome shotgun (WGS) entry which is preliminary data.</text>
</comment>
<proteinExistence type="predicted"/>
<keyword evidence="3" id="KW-1185">Reference proteome</keyword>
<keyword evidence="1" id="KW-1133">Transmembrane helix</keyword>
<feature type="transmembrane region" description="Helical" evidence="1">
    <location>
        <begin position="69"/>
        <end position="93"/>
    </location>
</feature>
<evidence type="ECO:0000313" key="3">
    <source>
        <dbReference type="Proteomes" id="UP000297983"/>
    </source>
</evidence>
<feature type="transmembrane region" description="Helical" evidence="1">
    <location>
        <begin position="29"/>
        <end position="57"/>
    </location>
</feature>
<evidence type="ECO:0008006" key="4">
    <source>
        <dbReference type="Google" id="ProtNLM"/>
    </source>
</evidence>
<accession>A0A4R9AQT8</accession>
<dbReference type="AlphaFoldDB" id="A0A4R9AQT8"/>
<evidence type="ECO:0000313" key="2">
    <source>
        <dbReference type="EMBL" id="TFD68190.1"/>
    </source>
</evidence>
<dbReference type="RefSeq" id="WP_134552602.1">
    <property type="nucleotide sequence ID" value="NZ_SOHL01000027.1"/>
</dbReference>
<name>A0A4R9AQT8_9MICO</name>
<keyword evidence="1" id="KW-0812">Transmembrane</keyword>
<gene>
    <name evidence="2" type="ORF">E3T50_13505</name>
</gene>
<protein>
    <recommendedName>
        <fullName evidence="4">DUF4190 domain-containing protein</fullName>
    </recommendedName>
</protein>
<keyword evidence="1" id="KW-0472">Membrane</keyword>
<dbReference type="Proteomes" id="UP000297983">
    <property type="component" value="Unassembled WGS sequence"/>
</dbReference>
<dbReference type="EMBL" id="SOHL01000027">
    <property type="protein sequence ID" value="TFD68190.1"/>
    <property type="molecule type" value="Genomic_DNA"/>
</dbReference>
<reference evidence="2 3" key="1">
    <citation type="submission" date="2019-03" db="EMBL/GenBank/DDBJ databases">
        <title>Genomics of glacier-inhabiting Cryobacterium strains.</title>
        <authorList>
            <person name="Liu Q."/>
            <person name="Xin Y.-H."/>
        </authorList>
    </citation>
    <scope>NUCLEOTIDE SEQUENCE [LARGE SCALE GENOMIC DNA]</scope>
    <source>
        <strain evidence="2 3">Hz16</strain>
    </source>
</reference>
<organism evidence="2 3">
    <name type="scientific">Cryobacterium gelidum</name>
    <dbReference type="NCBI Taxonomy" id="1259164"/>
    <lineage>
        <taxon>Bacteria</taxon>
        <taxon>Bacillati</taxon>
        <taxon>Actinomycetota</taxon>
        <taxon>Actinomycetes</taxon>
        <taxon>Micrococcales</taxon>
        <taxon>Microbacteriaceae</taxon>
        <taxon>Cryobacterium</taxon>
    </lineage>
</organism>